<evidence type="ECO:0000256" key="1">
    <source>
        <dbReference type="ARBA" id="ARBA00008060"/>
    </source>
</evidence>
<feature type="non-terminal residue" evidence="9">
    <location>
        <position position="1"/>
    </location>
</feature>
<proteinExistence type="inferred from homology"/>
<evidence type="ECO:0000256" key="5">
    <source>
        <dbReference type="ARBA" id="ARBA00025380"/>
    </source>
</evidence>
<dbReference type="InterPro" id="IPR010760">
    <property type="entry name" value="DNA-repair_Swi5"/>
</dbReference>
<evidence type="ECO:0000256" key="7">
    <source>
        <dbReference type="SAM" id="MobiDB-lite"/>
    </source>
</evidence>
<feature type="non-terminal residue" evidence="9">
    <location>
        <position position="102"/>
    </location>
</feature>
<dbReference type="PANTHER" id="PTHR28529">
    <property type="entry name" value="DNA REPAIR PROTEIN SWI5 HOMOLOG"/>
    <property type="match status" value="1"/>
</dbReference>
<dbReference type="Proteomes" id="UP000694923">
    <property type="component" value="Unplaced"/>
</dbReference>
<comment type="function">
    <text evidence="5">Component of the swi5-sfr1 complex, a complex required for double-strand break repair via homologous recombination.</text>
</comment>
<keyword evidence="4" id="KW-0234">DNA repair</keyword>
<organism evidence="8 9">
    <name type="scientific">Galeopterus variegatus</name>
    <name type="common">Malayan flying lemur</name>
    <name type="synonym">Cynocephalus variegatus</name>
    <dbReference type="NCBI Taxonomy" id="482537"/>
    <lineage>
        <taxon>Eukaryota</taxon>
        <taxon>Metazoa</taxon>
        <taxon>Chordata</taxon>
        <taxon>Craniata</taxon>
        <taxon>Vertebrata</taxon>
        <taxon>Euteleostomi</taxon>
        <taxon>Mammalia</taxon>
        <taxon>Eutheria</taxon>
        <taxon>Euarchontoglires</taxon>
        <taxon>Dermoptera</taxon>
        <taxon>Cynocephalidae</taxon>
        <taxon>Galeopterus</taxon>
    </lineage>
</organism>
<evidence type="ECO:0000256" key="3">
    <source>
        <dbReference type="ARBA" id="ARBA00022763"/>
    </source>
</evidence>
<evidence type="ECO:0000313" key="9">
    <source>
        <dbReference type="RefSeq" id="XP_008562146.1"/>
    </source>
</evidence>
<evidence type="ECO:0000256" key="6">
    <source>
        <dbReference type="ARBA" id="ARBA00030081"/>
    </source>
</evidence>
<gene>
    <name evidence="9" type="primary">LOC103582283</name>
</gene>
<feature type="region of interest" description="Disordered" evidence="7">
    <location>
        <begin position="41"/>
        <end position="67"/>
    </location>
</feature>
<protein>
    <recommendedName>
        <fullName evidence="2">DNA repair protein SWI5 homolog</fullName>
    </recommendedName>
    <alternativeName>
        <fullName evidence="6">Protein SAE3 homolog</fullName>
    </alternativeName>
</protein>
<keyword evidence="3" id="KW-0227">DNA damage</keyword>
<feature type="region of interest" description="Disordered" evidence="7">
    <location>
        <begin position="1"/>
        <end position="22"/>
    </location>
</feature>
<comment type="similarity">
    <text evidence="1">Belongs to the SWI5/SAE3 family.</text>
</comment>
<sequence length="102" mass="10668">SPAGRAPEAAAHSQPRRQKATPAALWANAWTRKAAPCAAPTAASCASRPATQGALRPGQARGAGRSYSADELGDHISQLHEYKDIKDIGQMLLGKLAVLLLE</sequence>
<feature type="compositionally biased region" description="Low complexity" evidence="7">
    <location>
        <begin position="41"/>
        <end position="51"/>
    </location>
</feature>
<keyword evidence="8" id="KW-1185">Reference proteome</keyword>
<reference evidence="9" key="1">
    <citation type="submission" date="2025-08" db="UniProtKB">
        <authorList>
            <consortium name="RefSeq"/>
        </authorList>
    </citation>
    <scope>IDENTIFICATION</scope>
</reference>
<name>A0ABM0Q1A5_GALVR</name>
<dbReference type="Gene3D" id="1.20.5.170">
    <property type="match status" value="1"/>
</dbReference>
<accession>A0ABM0Q1A5</accession>
<dbReference type="PANTHER" id="PTHR28529:SF2">
    <property type="entry name" value="DNA REPAIR PROTEIN SWI5 HOMOLOG"/>
    <property type="match status" value="1"/>
</dbReference>
<evidence type="ECO:0000256" key="2">
    <source>
        <dbReference type="ARBA" id="ARBA00019825"/>
    </source>
</evidence>
<dbReference type="RefSeq" id="XP_008562146.1">
    <property type="nucleotide sequence ID" value="XM_008563924.1"/>
</dbReference>
<dbReference type="Pfam" id="PF07061">
    <property type="entry name" value="Swi5"/>
    <property type="match status" value="1"/>
</dbReference>
<evidence type="ECO:0000313" key="8">
    <source>
        <dbReference type="Proteomes" id="UP000694923"/>
    </source>
</evidence>
<dbReference type="GeneID" id="103582283"/>
<evidence type="ECO:0000256" key="4">
    <source>
        <dbReference type="ARBA" id="ARBA00023204"/>
    </source>
</evidence>